<dbReference type="InterPro" id="IPR020635">
    <property type="entry name" value="Tyr_kinase_cat_dom"/>
</dbReference>
<evidence type="ECO:0000256" key="15">
    <source>
        <dbReference type="ARBA" id="ARBA00023180"/>
    </source>
</evidence>
<evidence type="ECO:0000259" key="25">
    <source>
        <dbReference type="PROSITE" id="PS50038"/>
    </source>
</evidence>
<dbReference type="PANTHER" id="PTHR24416:SF611">
    <property type="entry name" value="TYROSINE-PROTEIN KINASE TRANSMEMBRANE RECEPTOR ROR"/>
    <property type="match status" value="1"/>
</dbReference>
<dbReference type="Pfam" id="PF07679">
    <property type="entry name" value="I-set"/>
    <property type="match status" value="1"/>
</dbReference>
<keyword evidence="4" id="KW-0808">Transferase</keyword>
<evidence type="ECO:0000256" key="9">
    <source>
        <dbReference type="ARBA" id="ARBA00022989"/>
    </source>
</evidence>
<proteinExistence type="inferred from homology"/>
<dbReference type="InterPro" id="IPR001245">
    <property type="entry name" value="Ser-Thr/Tyr_kinase_cat_dom"/>
</dbReference>
<evidence type="ECO:0000256" key="22">
    <source>
        <dbReference type="SAM" id="MobiDB-lite"/>
    </source>
</evidence>
<dbReference type="PRINTS" id="PR00109">
    <property type="entry name" value="TYRKINASE"/>
</dbReference>
<dbReference type="Proteomes" id="UP000005408">
    <property type="component" value="Unassembled WGS sequence"/>
</dbReference>
<keyword evidence="5 21" id="KW-0812">Transmembrane</keyword>
<dbReference type="EnsemblMetazoa" id="G2918.1">
    <property type="protein sequence ID" value="G2918.1:cds"/>
    <property type="gene ID" value="G2918"/>
</dbReference>
<dbReference type="SMART" id="SM00409">
    <property type="entry name" value="IG"/>
    <property type="match status" value="1"/>
</dbReference>
<evidence type="ECO:0000259" key="27">
    <source>
        <dbReference type="PROSITE" id="PS50835"/>
    </source>
</evidence>
<dbReference type="FunFam" id="1.10.510.10:FF:000116">
    <property type="entry name" value="inactive tyrosine-protein kinase transmembrane receptor ROR1"/>
    <property type="match status" value="1"/>
</dbReference>
<dbReference type="InterPro" id="IPR000719">
    <property type="entry name" value="Prot_kinase_dom"/>
</dbReference>
<dbReference type="SUPFAM" id="SSF56112">
    <property type="entry name" value="Protein kinase-like (PK-like)"/>
    <property type="match status" value="1"/>
</dbReference>
<dbReference type="InterPro" id="IPR003598">
    <property type="entry name" value="Ig_sub2"/>
</dbReference>
<keyword evidence="8 20" id="KW-0067">ATP-binding</keyword>
<keyword evidence="29" id="KW-1185">Reference proteome</keyword>
<dbReference type="SUPFAM" id="SSF48726">
    <property type="entry name" value="Immunoglobulin"/>
    <property type="match status" value="1"/>
</dbReference>
<dbReference type="PANTHER" id="PTHR24416">
    <property type="entry name" value="TYROSINE-PROTEIN KINASE RECEPTOR"/>
    <property type="match status" value="1"/>
</dbReference>
<dbReference type="PROSITE" id="PS00239">
    <property type="entry name" value="RECEPTOR_TYR_KIN_II"/>
    <property type="match status" value="1"/>
</dbReference>
<dbReference type="Gene3D" id="1.10.2000.10">
    <property type="entry name" value="Frizzled cysteine-rich domain"/>
    <property type="match status" value="1"/>
</dbReference>
<dbReference type="EC" id="2.7.10.1" evidence="21"/>
<evidence type="ECO:0000256" key="3">
    <source>
        <dbReference type="ARBA" id="ARBA00022572"/>
    </source>
</evidence>
<keyword evidence="12" id="KW-0829">Tyrosine-protein kinase</keyword>
<dbReference type="PROSITE" id="PS50835">
    <property type="entry name" value="IG_LIKE"/>
    <property type="match status" value="1"/>
</dbReference>
<dbReference type="SMART" id="SM00130">
    <property type="entry name" value="KR"/>
    <property type="match status" value="1"/>
</dbReference>
<dbReference type="FunFam" id="2.60.40.10:FF:000107">
    <property type="entry name" value="Myosin, light chain kinase a"/>
    <property type="match status" value="1"/>
</dbReference>
<dbReference type="Pfam" id="PF00051">
    <property type="entry name" value="Kringle"/>
    <property type="match status" value="1"/>
</dbReference>
<dbReference type="Gene3D" id="3.30.200.20">
    <property type="entry name" value="Phosphorylase Kinase, domain 1"/>
    <property type="match status" value="1"/>
</dbReference>
<evidence type="ECO:0000256" key="14">
    <source>
        <dbReference type="ARBA" id="ARBA00023170"/>
    </source>
</evidence>
<dbReference type="InterPro" id="IPR036179">
    <property type="entry name" value="Ig-like_dom_sf"/>
</dbReference>
<evidence type="ECO:0000259" key="24">
    <source>
        <dbReference type="PROSITE" id="PS50011"/>
    </source>
</evidence>
<comment type="subcellular location">
    <subcellularLocation>
        <location evidence="1">Membrane</location>
        <topology evidence="1">Single-pass type I membrane protein</topology>
    </subcellularLocation>
    <subcellularLocation>
        <location evidence="17">Synapse</location>
    </subcellularLocation>
</comment>
<dbReference type="OMA" id="IQNDECP"/>
<dbReference type="InterPro" id="IPR013783">
    <property type="entry name" value="Ig-like_fold"/>
</dbReference>
<keyword evidence="13" id="KW-1015">Disulfide bond</keyword>
<keyword evidence="16" id="KW-0393">Immunoglobulin domain</keyword>
<protein>
    <recommendedName>
        <fullName evidence="21">Tyrosine-protein kinase receptor</fullName>
        <ecNumber evidence="21">2.7.10.1</ecNumber>
    </recommendedName>
</protein>
<dbReference type="CDD" id="cd00096">
    <property type="entry name" value="Ig"/>
    <property type="match status" value="1"/>
</dbReference>
<evidence type="ECO:0000256" key="2">
    <source>
        <dbReference type="ARBA" id="ARBA00022553"/>
    </source>
</evidence>
<dbReference type="Pfam" id="PF07714">
    <property type="entry name" value="PK_Tyr_Ser-Thr"/>
    <property type="match status" value="1"/>
</dbReference>
<evidence type="ECO:0000313" key="29">
    <source>
        <dbReference type="Proteomes" id="UP000005408"/>
    </source>
</evidence>
<dbReference type="GO" id="GO:0004714">
    <property type="term" value="F:transmembrane receptor protein tyrosine kinase activity"/>
    <property type="evidence" value="ECO:0007669"/>
    <property type="project" value="UniProtKB-EC"/>
</dbReference>
<dbReference type="PRINTS" id="PR00018">
    <property type="entry name" value="KRINGLE"/>
</dbReference>
<evidence type="ECO:0000256" key="17">
    <source>
        <dbReference type="ARBA" id="ARBA00034103"/>
    </source>
</evidence>
<evidence type="ECO:0000259" key="26">
    <source>
        <dbReference type="PROSITE" id="PS50070"/>
    </source>
</evidence>
<dbReference type="Gene3D" id="2.40.20.10">
    <property type="entry name" value="Plasminogen Kringle 4"/>
    <property type="match status" value="1"/>
</dbReference>
<evidence type="ECO:0000256" key="21">
    <source>
        <dbReference type="RuleBase" id="RU000312"/>
    </source>
</evidence>
<dbReference type="PROSITE" id="PS00109">
    <property type="entry name" value="PROTEIN_KINASE_TYR"/>
    <property type="match status" value="1"/>
</dbReference>
<feature type="region of interest" description="Disordered" evidence="22">
    <location>
        <begin position="172"/>
        <end position="193"/>
    </location>
</feature>
<evidence type="ECO:0000256" key="5">
    <source>
        <dbReference type="ARBA" id="ARBA00022692"/>
    </source>
</evidence>
<evidence type="ECO:0000256" key="20">
    <source>
        <dbReference type="PROSITE-ProRule" id="PRU10141"/>
    </source>
</evidence>
<dbReference type="InterPro" id="IPR020067">
    <property type="entry name" value="Frizzled_dom"/>
</dbReference>
<keyword evidence="15" id="KW-0325">Glycoprotein</keyword>
<evidence type="ECO:0000256" key="6">
    <source>
        <dbReference type="ARBA" id="ARBA00022741"/>
    </source>
</evidence>
<feature type="compositionally biased region" description="Basic and acidic residues" evidence="22">
    <location>
        <begin position="172"/>
        <end position="190"/>
    </location>
</feature>
<dbReference type="GO" id="GO:0017147">
    <property type="term" value="F:Wnt-protein binding"/>
    <property type="evidence" value="ECO:0007669"/>
    <property type="project" value="TreeGrafter"/>
</dbReference>
<dbReference type="InterPro" id="IPR038178">
    <property type="entry name" value="Kringle_sf"/>
</dbReference>
<evidence type="ECO:0000256" key="18">
    <source>
        <dbReference type="ARBA" id="ARBA00051243"/>
    </source>
</evidence>
<feature type="binding site" evidence="20">
    <location>
        <position position="559"/>
    </location>
    <ligand>
        <name>ATP</name>
        <dbReference type="ChEBI" id="CHEBI:30616"/>
    </ligand>
</feature>
<dbReference type="PROSITE" id="PS50070">
    <property type="entry name" value="KRINGLE_2"/>
    <property type="match status" value="1"/>
</dbReference>
<dbReference type="SMART" id="SM00219">
    <property type="entry name" value="TyrKc"/>
    <property type="match status" value="1"/>
</dbReference>
<evidence type="ECO:0000313" key="28">
    <source>
        <dbReference type="EnsemblMetazoa" id="G2918.1:cds"/>
    </source>
</evidence>
<comment type="caution">
    <text evidence="19">Lacks conserved residue(s) required for the propagation of feature annotation.</text>
</comment>
<accession>A0A8W8LQA2</accession>
<dbReference type="Gene3D" id="1.10.510.10">
    <property type="entry name" value="Transferase(Phosphotransferase) domain 1"/>
    <property type="match status" value="1"/>
</dbReference>
<keyword evidence="10" id="KW-0770">Synapse</keyword>
<sequence>MDIAAHILRGLMKIQRYMALVLFILILSYTVFGQSDKDLAGSEDNFDDDSYYYNSRPLTDSQQQEQSDHEGKAKLNLDFAMKNITKYKSENIRIRCEISGNPLPRYKWYKDDVPIRENEDRINSKLTPWGARLKIQNADVFDSGWYMCKASNNAGEVNTTGYLLIKNEYPPKTKHDSGKNHHQPDIHDDTDTFSGKYNPDVYQTYVAEDKKSQERGDGFCQKFRGNTCAKFFGNQSIYVTSEYSQGVKENNFISGFTIIASSSEMSTTCHQYAIPFLCYFTFPLCDMSSDEPRPRQVCRDECEELENHICEKEYKLGMNHPDIGKRFLPVCKDLPPVGTVEGNNCVKVGVPTLTKSVWYGQNKGSKSGGYDIPELNCYTGRGENYRGTHHRTVTGKNCVNWQNNHKFKDHHFLGNHNLCRNPNGDPGGPWCYTDYHYRQNESCNIPQCISGAEPVNKLMYILVPGIIVPLALIILIAVVCLCQKKNDKGANSKGTNSSQNSTVETVPLTGKASGCRIREFMLSSVRFLQELGEGAFGKVYKGEVIGLYGDNTVSKVAIKTLKENASPKIKNDFRREVDLMTELRHPNIVCLLGVSMKQEPMCMLFEFMPYGDLHEYLLTHSPNSDMSSVDDESGKKIILEYPEMLFVAIQVAAGMEYLASHHFVHRDLAARNILVGDSLSVKISDFGLSRDIYSSDYYRVQSKSLLPVRWMPLEAILYGKFTTESDVWSYGVVLWEIFSYGLQPYYGYTNQEVIDVVRSRQILPNPEECPPRMYGLMVECWHENPTRRPTFREIHARLRAWKTEVLMQNPHWSISQSQSAHSGSTHQSSQSGPSHHSSTGPSNTTALTGLTGSSGGSETPAQLPQVQMIDPRYTDLPRVHYTPAQAGLLPPSMMQSPPPPNYSMVHAQMGNHQKVQQQPLYPVVCQNGPQKISPAESVASSNKSSGSSASHDSSANYKMGGPATIPHTQIQGEVNNVPNGVSVPNGPSDCQRFMMTQNVYIPDQRAADYHE</sequence>
<evidence type="ECO:0000256" key="7">
    <source>
        <dbReference type="ARBA" id="ARBA00022777"/>
    </source>
</evidence>
<feature type="compositionally biased region" description="Low complexity" evidence="22">
    <location>
        <begin position="933"/>
        <end position="955"/>
    </location>
</feature>
<organism evidence="28 29">
    <name type="scientific">Magallana gigas</name>
    <name type="common">Pacific oyster</name>
    <name type="synonym">Crassostrea gigas</name>
    <dbReference type="NCBI Taxonomy" id="29159"/>
    <lineage>
        <taxon>Eukaryota</taxon>
        <taxon>Metazoa</taxon>
        <taxon>Spiralia</taxon>
        <taxon>Lophotrochozoa</taxon>
        <taxon>Mollusca</taxon>
        <taxon>Bivalvia</taxon>
        <taxon>Autobranchia</taxon>
        <taxon>Pteriomorphia</taxon>
        <taxon>Ostreida</taxon>
        <taxon>Ostreoidea</taxon>
        <taxon>Ostreidae</taxon>
        <taxon>Magallana</taxon>
    </lineage>
</organism>
<feature type="domain" description="FZ" evidence="25">
    <location>
        <begin position="215"/>
        <end position="348"/>
    </location>
</feature>
<dbReference type="Pfam" id="PF01392">
    <property type="entry name" value="Fz"/>
    <property type="match status" value="1"/>
</dbReference>
<dbReference type="GO" id="GO:0043235">
    <property type="term" value="C:receptor complex"/>
    <property type="evidence" value="ECO:0007669"/>
    <property type="project" value="TreeGrafter"/>
</dbReference>
<keyword evidence="2 21" id="KW-0597">Phosphoprotein</keyword>
<evidence type="ECO:0000256" key="4">
    <source>
        <dbReference type="ARBA" id="ARBA00022679"/>
    </source>
</evidence>
<feature type="compositionally biased region" description="Low complexity" evidence="22">
    <location>
        <begin position="813"/>
        <end position="851"/>
    </location>
</feature>
<keyword evidence="11 23" id="KW-0472">Membrane</keyword>
<feature type="region of interest" description="Disordered" evidence="22">
    <location>
        <begin position="925"/>
        <end position="968"/>
    </location>
</feature>
<dbReference type="PROSITE" id="PS50011">
    <property type="entry name" value="PROTEIN_KINASE_DOM"/>
    <property type="match status" value="1"/>
</dbReference>
<dbReference type="InterPro" id="IPR013098">
    <property type="entry name" value="Ig_I-set"/>
</dbReference>
<feature type="transmembrane region" description="Helical" evidence="23">
    <location>
        <begin position="458"/>
        <end position="482"/>
    </location>
</feature>
<dbReference type="InterPro" id="IPR007110">
    <property type="entry name" value="Ig-like_dom"/>
</dbReference>
<feature type="region of interest" description="Disordered" evidence="22">
    <location>
        <begin position="812"/>
        <end position="862"/>
    </location>
</feature>
<feature type="domain" description="Kringle" evidence="26">
    <location>
        <begin position="376"/>
        <end position="448"/>
    </location>
</feature>
<comment type="similarity">
    <text evidence="21">Belongs to the protein kinase superfamily. Tyr protein kinase family. Insulin receptor subfamily.</text>
</comment>
<dbReference type="PROSITE" id="PS00107">
    <property type="entry name" value="PROTEIN_KINASE_ATP"/>
    <property type="match status" value="1"/>
</dbReference>
<dbReference type="SUPFAM" id="SSF57440">
    <property type="entry name" value="Kringle-like"/>
    <property type="match status" value="1"/>
</dbReference>
<dbReference type="GO" id="GO:0005886">
    <property type="term" value="C:plasma membrane"/>
    <property type="evidence" value="ECO:0007669"/>
    <property type="project" value="TreeGrafter"/>
</dbReference>
<keyword evidence="7" id="KW-0418">Kinase</keyword>
<feature type="domain" description="Ig-like" evidence="27">
    <location>
        <begin position="57"/>
        <end position="160"/>
    </location>
</feature>
<dbReference type="OrthoDB" id="2431000at2759"/>
<dbReference type="CDD" id="cd00108">
    <property type="entry name" value="KR"/>
    <property type="match status" value="1"/>
</dbReference>
<dbReference type="InterPro" id="IPR003599">
    <property type="entry name" value="Ig_sub"/>
</dbReference>
<evidence type="ECO:0000256" key="13">
    <source>
        <dbReference type="ARBA" id="ARBA00023157"/>
    </source>
</evidence>
<dbReference type="PROSITE" id="PS50038">
    <property type="entry name" value="FZ"/>
    <property type="match status" value="1"/>
</dbReference>
<name>A0A8W8LQA2_MAGGI</name>
<evidence type="ECO:0000256" key="23">
    <source>
        <dbReference type="SAM" id="Phobius"/>
    </source>
</evidence>
<dbReference type="FunFam" id="3.30.200.20:FF:000139">
    <property type="entry name" value="inactive tyrosine-protein kinase transmembrane receptor ROR1"/>
    <property type="match status" value="1"/>
</dbReference>
<reference evidence="28" key="1">
    <citation type="submission" date="2022-08" db="UniProtKB">
        <authorList>
            <consortium name="EnsemblMetazoa"/>
        </authorList>
    </citation>
    <scope>IDENTIFICATION</scope>
    <source>
        <strain evidence="28">05x7-T-G4-1.051#20</strain>
    </source>
</reference>
<keyword evidence="6 20" id="KW-0547">Nucleotide-binding</keyword>
<evidence type="ECO:0000256" key="19">
    <source>
        <dbReference type="PROSITE-ProRule" id="PRU00121"/>
    </source>
</evidence>
<dbReference type="InterPro" id="IPR008266">
    <property type="entry name" value="Tyr_kinase_AS"/>
</dbReference>
<keyword evidence="9 23" id="KW-1133">Transmembrane helix</keyword>
<dbReference type="InterPro" id="IPR050122">
    <property type="entry name" value="RTK"/>
</dbReference>
<dbReference type="AlphaFoldDB" id="A0A8W8LQA2"/>
<dbReference type="InterPro" id="IPR017441">
    <property type="entry name" value="Protein_kinase_ATP_BS"/>
</dbReference>
<dbReference type="InterPro" id="IPR002011">
    <property type="entry name" value="Tyr_kinase_rcpt_2_CS"/>
</dbReference>
<dbReference type="InterPro" id="IPR013806">
    <property type="entry name" value="Kringle-like"/>
</dbReference>
<dbReference type="CDD" id="cd05048">
    <property type="entry name" value="PTKc_Ror"/>
    <property type="match status" value="1"/>
</dbReference>
<evidence type="ECO:0000256" key="16">
    <source>
        <dbReference type="ARBA" id="ARBA00023319"/>
    </source>
</evidence>
<evidence type="ECO:0000256" key="12">
    <source>
        <dbReference type="ARBA" id="ARBA00023137"/>
    </source>
</evidence>
<dbReference type="GO" id="GO:0045202">
    <property type="term" value="C:synapse"/>
    <property type="evidence" value="ECO:0007669"/>
    <property type="project" value="UniProtKB-SubCell"/>
</dbReference>
<evidence type="ECO:0000256" key="10">
    <source>
        <dbReference type="ARBA" id="ARBA00023018"/>
    </source>
</evidence>
<feature type="domain" description="Protein kinase" evidence="24">
    <location>
        <begin position="525"/>
        <end position="798"/>
    </location>
</feature>
<dbReference type="SMART" id="SM00408">
    <property type="entry name" value="IGc2"/>
    <property type="match status" value="1"/>
</dbReference>
<dbReference type="InterPro" id="IPR000001">
    <property type="entry name" value="Kringle"/>
</dbReference>
<dbReference type="Gene3D" id="2.60.40.10">
    <property type="entry name" value="Immunoglobulins"/>
    <property type="match status" value="1"/>
</dbReference>
<evidence type="ECO:0000256" key="1">
    <source>
        <dbReference type="ARBA" id="ARBA00004479"/>
    </source>
</evidence>
<dbReference type="SUPFAM" id="SSF63501">
    <property type="entry name" value="Frizzled cysteine-rich domain"/>
    <property type="match status" value="1"/>
</dbReference>
<dbReference type="GO" id="GO:0007169">
    <property type="term" value="P:cell surface receptor protein tyrosine kinase signaling pathway"/>
    <property type="evidence" value="ECO:0007669"/>
    <property type="project" value="InterPro"/>
</dbReference>
<evidence type="ECO:0000256" key="11">
    <source>
        <dbReference type="ARBA" id="ARBA00023136"/>
    </source>
</evidence>
<keyword evidence="3 19" id="KW-0420">Kringle</keyword>
<comment type="catalytic activity">
    <reaction evidence="18 21">
        <text>L-tyrosyl-[protein] + ATP = O-phospho-L-tyrosyl-[protein] + ADP + H(+)</text>
        <dbReference type="Rhea" id="RHEA:10596"/>
        <dbReference type="Rhea" id="RHEA-COMP:10136"/>
        <dbReference type="Rhea" id="RHEA-COMP:20101"/>
        <dbReference type="ChEBI" id="CHEBI:15378"/>
        <dbReference type="ChEBI" id="CHEBI:30616"/>
        <dbReference type="ChEBI" id="CHEBI:46858"/>
        <dbReference type="ChEBI" id="CHEBI:61978"/>
        <dbReference type="ChEBI" id="CHEBI:456216"/>
        <dbReference type="EC" id="2.7.10.1"/>
    </reaction>
</comment>
<evidence type="ECO:0000256" key="8">
    <source>
        <dbReference type="ARBA" id="ARBA00022840"/>
    </source>
</evidence>
<keyword evidence="14 21" id="KW-0675">Receptor</keyword>
<dbReference type="InterPro" id="IPR011009">
    <property type="entry name" value="Kinase-like_dom_sf"/>
</dbReference>
<dbReference type="InterPro" id="IPR036790">
    <property type="entry name" value="Frizzled_dom_sf"/>
</dbReference>
<dbReference type="GO" id="GO:0005524">
    <property type="term" value="F:ATP binding"/>
    <property type="evidence" value="ECO:0007669"/>
    <property type="project" value="UniProtKB-UniRule"/>
</dbReference>